<name>A0ABN3VHT3_9PSEU</name>
<organism evidence="2 3">
    <name type="scientific">Saccharopolyspora taberi</name>
    <dbReference type="NCBI Taxonomy" id="60895"/>
    <lineage>
        <taxon>Bacteria</taxon>
        <taxon>Bacillati</taxon>
        <taxon>Actinomycetota</taxon>
        <taxon>Actinomycetes</taxon>
        <taxon>Pseudonocardiales</taxon>
        <taxon>Pseudonocardiaceae</taxon>
        <taxon>Saccharopolyspora</taxon>
    </lineage>
</organism>
<evidence type="ECO:0000313" key="2">
    <source>
        <dbReference type="EMBL" id="GAA2797764.1"/>
    </source>
</evidence>
<sequence>MLVVPQLSRRSLIKSASGLGAAGLFAGAAPADAVPVGRRRVAVLGAGAGGIATAYFLSGDCDVTLFESRSKVGGHCDSVTMEYKGNPLTVDLGAQFFHPGTHPIYVTLLEELGLYDPDAPDGDDTIEAPGSVCVYSGDGGLPRFSSTYPLLTPVKAVDFAIYSQKAREAVLDGISWDVRTEDWIADLPVSDRFKTDVLYPWIVSLFGSTRADAARASVRSVLQLYALAFPPTLELLKGASTWNSSIGLEGNLRRMLDRSPGARVLVNSPVRGLSYSGGQWTVRTPAGTSGPFDAVVVNAPPHTSKSFFGDVPWAADIVGLLGEHEYFDVRIALHTDPRYVHDDRAMWAVDNAEVAGAESEGSIWLGGIHPKLPDGGTVDVFKSWALRRAEEPDDVLFERKFRHPLITPEVVRATRSLNTLQGRNGLYFSGGYTAGFDLQETAVYSAMKVADALAPSSATLASLRRRLALRDRSGISYDL</sequence>
<dbReference type="SUPFAM" id="SSF51905">
    <property type="entry name" value="FAD/NAD(P)-binding domain"/>
    <property type="match status" value="1"/>
</dbReference>
<proteinExistence type="predicted"/>
<dbReference type="Gene3D" id="3.50.50.60">
    <property type="entry name" value="FAD/NAD(P)-binding domain"/>
    <property type="match status" value="1"/>
</dbReference>
<dbReference type="PANTHER" id="PTHR42923">
    <property type="entry name" value="PROTOPORPHYRINOGEN OXIDASE"/>
    <property type="match status" value="1"/>
</dbReference>
<comment type="caution">
    <text evidence="2">The sequence shown here is derived from an EMBL/GenBank/DDBJ whole genome shotgun (WGS) entry which is preliminary data.</text>
</comment>
<protein>
    <recommendedName>
        <fullName evidence="1">Amine oxidase domain-containing protein</fullName>
    </recommendedName>
</protein>
<dbReference type="InterPro" id="IPR006311">
    <property type="entry name" value="TAT_signal"/>
</dbReference>
<gene>
    <name evidence="2" type="ORF">GCM10010470_36210</name>
</gene>
<evidence type="ECO:0000313" key="3">
    <source>
        <dbReference type="Proteomes" id="UP001500979"/>
    </source>
</evidence>
<evidence type="ECO:0000259" key="1">
    <source>
        <dbReference type="Pfam" id="PF01593"/>
    </source>
</evidence>
<dbReference type="Pfam" id="PF01593">
    <property type="entry name" value="Amino_oxidase"/>
    <property type="match status" value="1"/>
</dbReference>
<dbReference type="PROSITE" id="PS51318">
    <property type="entry name" value="TAT"/>
    <property type="match status" value="1"/>
</dbReference>
<dbReference type="InterPro" id="IPR050464">
    <property type="entry name" value="Zeta_carotene_desat/Oxidored"/>
</dbReference>
<keyword evidence="3" id="KW-1185">Reference proteome</keyword>
<dbReference type="InterPro" id="IPR002937">
    <property type="entry name" value="Amino_oxidase"/>
</dbReference>
<dbReference type="EMBL" id="BAAAUX010000014">
    <property type="protein sequence ID" value="GAA2797764.1"/>
    <property type="molecule type" value="Genomic_DNA"/>
</dbReference>
<reference evidence="2 3" key="1">
    <citation type="journal article" date="2019" name="Int. J. Syst. Evol. Microbiol.">
        <title>The Global Catalogue of Microorganisms (GCM) 10K type strain sequencing project: providing services to taxonomists for standard genome sequencing and annotation.</title>
        <authorList>
            <consortium name="The Broad Institute Genomics Platform"/>
            <consortium name="The Broad Institute Genome Sequencing Center for Infectious Disease"/>
            <person name="Wu L."/>
            <person name="Ma J."/>
        </authorList>
    </citation>
    <scope>NUCLEOTIDE SEQUENCE [LARGE SCALE GENOMIC DNA]</scope>
    <source>
        <strain evidence="2 3">JCM 9383</strain>
    </source>
</reference>
<accession>A0ABN3VHT3</accession>
<dbReference type="PANTHER" id="PTHR42923:SF17">
    <property type="entry name" value="AMINE OXIDASE DOMAIN-CONTAINING PROTEIN"/>
    <property type="match status" value="1"/>
</dbReference>
<feature type="domain" description="Amine oxidase" evidence="1">
    <location>
        <begin position="49"/>
        <end position="305"/>
    </location>
</feature>
<dbReference type="Proteomes" id="UP001500979">
    <property type="component" value="Unassembled WGS sequence"/>
</dbReference>
<dbReference type="InterPro" id="IPR036188">
    <property type="entry name" value="FAD/NAD-bd_sf"/>
</dbReference>